<accession>A0A378RPY5</accession>
<dbReference type="Proteomes" id="UP000255024">
    <property type="component" value="Unassembled WGS sequence"/>
</dbReference>
<gene>
    <name evidence="1" type="ORF">NCTC11179_01895</name>
</gene>
<dbReference type="AlphaFoldDB" id="A0A378RPY5"/>
<dbReference type="RefSeq" id="WP_115091312.1">
    <property type="nucleotide sequence ID" value="NZ_CP068107.1"/>
</dbReference>
<protein>
    <submittedName>
        <fullName evidence="1">Uncharacterized protein</fullName>
    </submittedName>
</protein>
<sequence length="453" mass="50757">MAYQLQINNLSGLSINENTNNELVATPYNFINLYDFAMHYQPELIPELVFANGKGSILGFLRATAGTTGRGYESDMIQHAEMNRLHNSITGVTIVNNEFTCPKPHNLRVNDVVKISDGENEYQAIVSQIISKTKFIGLNDAVGDFPTVAVTVNADFSSRFLKGDKGFKEGKHWKPTIYTNHTHIFKEYYGIADSDLAHKTWINTPEGPRWVNLEMERTNTLYDNKNELTFLTHERADDDAASTKAGFAQGMNGVIPIIESRGNVSNDFILSLADLSNLALRLKKQGTCRELTLWMGHEQMAKIRELASSINASFVNGSNYGAFNNSKDMALNLDFVSIFIDGVQFHFVSWAILDDPTLLGASNFDKTSFAYVAVPSGNTYVTENGNTISKSYLELRYRKNELVNREKEVKFFGKFGQQVEDDKSFVTYLTEGTVDIAAANNFFVGRKSDSFYL</sequence>
<evidence type="ECO:0000313" key="1">
    <source>
        <dbReference type="EMBL" id="STZ28351.1"/>
    </source>
</evidence>
<evidence type="ECO:0000313" key="2">
    <source>
        <dbReference type="Proteomes" id="UP000255024"/>
    </source>
</evidence>
<organism evidence="1 2">
    <name type="scientific">Myroides odoratus</name>
    <name type="common">Flavobacterium odoratum</name>
    <dbReference type="NCBI Taxonomy" id="256"/>
    <lineage>
        <taxon>Bacteria</taxon>
        <taxon>Pseudomonadati</taxon>
        <taxon>Bacteroidota</taxon>
        <taxon>Flavobacteriia</taxon>
        <taxon>Flavobacteriales</taxon>
        <taxon>Flavobacteriaceae</taxon>
        <taxon>Myroides</taxon>
    </lineage>
</organism>
<name>A0A378RPY5_MYROD</name>
<reference evidence="1 2" key="1">
    <citation type="submission" date="2018-06" db="EMBL/GenBank/DDBJ databases">
        <authorList>
            <consortium name="Pathogen Informatics"/>
            <person name="Doyle S."/>
        </authorList>
    </citation>
    <scope>NUCLEOTIDE SEQUENCE [LARGE SCALE GENOMIC DNA]</scope>
    <source>
        <strain evidence="1 2">NCTC11179</strain>
    </source>
</reference>
<dbReference type="EMBL" id="UGQL01000001">
    <property type="protein sequence ID" value="STZ28351.1"/>
    <property type="molecule type" value="Genomic_DNA"/>
</dbReference>
<proteinExistence type="predicted"/>
<keyword evidence="2" id="KW-1185">Reference proteome</keyword>